<comment type="caution">
    <text evidence="3">The sequence shown here is derived from an EMBL/GenBank/DDBJ whole genome shotgun (WGS) entry which is preliminary data.</text>
</comment>
<sequence>MYKKVLVAFDGTDSATNVLEQALVLARSENAAVDIVTVIPGYQGDLRLLGNSRVLTEMHSHYQTCLDSAIKLALARNVRARAHLRTGEPPEEILRTAEEVGADLVVIGKRARFLLDSMPVGLVADDVVRQSDVDVLIIAGDKKLGLERIFLAYDGTEGADIAARQASALAARYGAVLYIGMTYEMDMEAFSLAPELEEALHRKARSAIDAAVELARKADVKQVEPVIRHGNPSYKTLIEEAAARKAGLLVAGASGRGSLSRVLLGSVTRRMISMSTCPLLIVKE</sequence>
<dbReference type="PANTHER" id="PTHR46268:SF15">
    <property type="entry name" value="UNIVERSAL STRESS PROTEIN HP_0031"/>
    <property type="match status" value="1"/>
</dbReference>
<comment type="similarity">
    <text evidence="1">Belongs to the universal stress protein A family.</text>
</comment>
<protein>
    <submittedName>
        <fullName evidence="3">Universal stress protein</fullName>
    </submittedName>
</protein>
<dbReference type="CDD" id="cd00293">
    <property type="entry name" value="USP-like"/>
    <property type="match status" value="2"/>
</dbReference>
<dbReference type="PRINTS" id="PR01438">
    <property type="entry name" value="UNVRSLSTRESS"/>
</dbReference>
<dbReference type="Pfam" id="PF00582">
    <property type="entry name" value="Usp"/>
    <property type="match status" value="2"/>
</dbReference>
<dbReference type="PANTHER" id="PTHR46268">
    <property type="entry name" value="STRESS RESPONSE PROTEIN NHAX"/>
    <property type="match status" value="1"/>
</dbReference>
<evidence type="ECO:0000259" key="2">
    <source>
        <dbReference type="Pfam" id="PF00582"/>
    </source>
</evidence>
<evidence type="ECO:0000256" key="1">
    <source>
        <dbReference type="ARBA" id="ARBA00008791"/>
    </source>
</evidence>
<feature type="domain" description="UspA" evidence="2">
    <location>
        <begin position="1"/>
        <end position="138"/>
    </location>
</feature>
<dbReference type="InterPro" id="IPR006015">
    <property type="entry name" value="Universal_stress_UspA"/>
</dbReference>
<dbReference type="Proteomes" id="UP000503840">
    <property type="component" value="Unassembled WGS sequence"/>
</dbReference>
<feature type="domain" description="UspA" evidence="2">
    <location>
        <begin position="147"/>
        <end position="283"/>
    </location>
</feature>
<evidence type="ECO:0000313" key="4">
    <source>
        <dbReference type="Proteomes" id="UP000503840"/>
    </source>
</evidence>
<reference evidence="3 4" key="1">
    <citation type="submission" date="2020-05" db="EMBL/GenBank/DDBJ databases">
        <title>Draft genome sequence of Desulfovibrio sp. strain HN2T.</title>
        <authorList>
            <person name="Ueno A."/>
            <person name="Tamazawa S."/>
            <person name="Tamamura S."/>
            <person name="Murakami T."/>
            <person name="Kiyama T."/>
            <person name="Inomata H."/>
            <person name="Amano Y."/>
            <person name="Miyakawa K."/>
            <person name="Tamaki H."/>
            <person name="Naganuma T."/>
            <person name="Kaneko K."/>
        </authorList>
    </citation>
    <scope>NUCLEOTIDE SEQUENCE [LARGE SCALE GENOMIC DNA]</scope>
    <source>
        <strain evidence="3 4">HN2</strain>
    </source>
</reference>
<dbReference type="InterPro" id="IPR014729">
    <property type="entry name" value="Rossmann-like_a/b/a_fold"/>
</dbReference>
<organism evidence="3 4">
    <name type="scientific">Desulfovibrio subterraneus</name>
    <dbReference type="NCBI Taxonomy" id="2718620"/>
    <lineage>
        <taxon>Bacteria</taxon>
        <taxon>Pseudomonadati</taxon>
        <taxon>Thermodesulfobacteriota</taxon>
        <taxon>Desulfovibrionia</taxon>
        <taxon>Desulfovibrionales</taxon>
        <taxon>Desulfovibrionaceae</taxon>
        <taxon>Desulfovibrio</taxon>
    </lineage>
</organism>
<name>A0A7J0BIH3_9BACT</name>
<dbReference type="InterPro" id="IPR006016">
    <property type="entry name" value="UspA"/>
</dbReference>
<dbReference type="Gene3D" id="3.40.50.620">
    <property type="entry name" value="HUPs"/>
    <property type="match status" value="2"/>
</dbReference>
<accession>A0A7J0BIH3</accession>
<evidence type="ECO:0000313" key="3">
    <source>
        <dbReference type="EMBL" id="GFM33487.1"/>
    </source>
</evidence>
<dbReference type="EMBL" id="BLVO01000013">
    <property type="protein sequence ID" value="GFM33487.1"/>
    <property type="molecule type" value="Genomic_DNA"/>
</dbReference>
<dbReference type="RefSeq" id="WP_174405145.1">
    <property type="nucleotide sequence ID" value="NZ_BLVO01000013.1"/>
</dbReference>
<dbReference type="AlphaFoldDB" id="A0A7J0BIH3"/>
<gene>
    <name evidence="3" type="primary">uspA</name>
    <name evidence="3" type="ORF">DSM101010T_18520</name>
</gene>
<dbReference type="SUPFAM" id="SSF52402">
    <property type="entry name" value="Adenine nucleotide alpha hydrolases-like"/>
    <property type="match status" value="2"/>
</dbReference>
<proteinExistence type="inferred from homology"/>
<keyword evidence="4" id="KW-1185">Reference proteome</keyword>